<dbReference type="InterPro" id="IPR055575">
    <property type="entry name" value="DUF7151"/>
</dbReference>
<feature type="domain" description="DUF7151" evidence="1">
    <location>
        <begin position="116"/>
        <end position="160"/>
    </location>
</feature>
<keyword evidence="3" id="KW-1185">Reference proteome</keyword>
<sequence length="627" mass="63301" precursor="true">MPGLSRLRLQGSLVAMATALLTACGGGGDTSSGSDTDSNATTTFATLVRVAAEPAGTQCPLAGVRVDSGKDIDSNGVLADTEVTATQYVCNGATGATGPTGPTGSTGNAGSNGLSALVRVQVEPAGSHCAQGGSAVQAGLDSNSNGVLDNSEVTSTSYVCSGPTGATGPTGSTGSTGSAGYDSLLLLTAEPAGANCTYGGQRAESGLDTNRNGVLDITEVTRTSFLCSAAPADTQWVNVTGGSVQAVSNTGYLANASTPVTITLPANPAIGDWIKVTGVGTGSWTVAQNAGQRISTRALPGGSNLSWTDKGLPQSWSAVAMSSDGTRQVAAAASGNLYVSTDGGASWILRRTGAPWTGVATSADGLKLAACANGGAIHLSTDGGISWTTDGSSRAWAAIASSADGNRLVAAAYLDGVYTSSDGGLNWTQHESGRAFRTVSSSADGRVLVAGTNGAELYVSNDFGATWTARASAQYWWGLASSADGTRLYATVDTGNIWTSTDFGVTWDRRDYARTWRGITTSQDGRFVVATTDSGLIYQSTDFGKTFDSSADVGAWTGVASSSDGQILLAGKFGADLYSGTRRAYTTLGVSGFLSGGRDDAIQLQYVGGGTFVPISFVSANLVFTVN</sequence>
<dbReference type="InterPro" id="IPR036278">
    <property type="entry name" value="Sialidase_sf"/>
</dbReference>
<organism evidence="2 3">
    <name type="scientific">Roseateles depolymerans</name>
    <dbReference type="NCBI Taxonomy" id="76731"/>
    <lineage>
        <taxon>Bacteria</taxon>
        <taxon>Pseudomonadati</taxon>
        <taxon>Pseudomonadota</taxon>
        <taxon>Betaproteobacteria</taxon>
        <taxon>Burkholderiales</taxon>
        <taxon>Sphaerotilaceae</taxon>
        <taxon>Roseateles</taxon>
    </lineage>
</organism>
<gene>
    <name evidence="2" type="ORF">RD2015_384</name>
</gene>
<dbReference type="InterPro" id="IPR015943">
    <property type="entry name" value="WD40/YVTN_repeat-like_dom_sf"/>
</dbReference>
<evidence type="ECO:0000313" key="2">
    <source>
        <dbReference type="EMBL" id="ALV04887.1"/>
    </source>
</evidence>
<dbReference type="AlphaFoldDB" id="A0A0U3LJ37"/>
<dbReference type="PROSITE" id="PS51257">
    <property type="entry name" value="PROKAR_LIPOPROTEIN"/>
    <property type="match status" value="1"/>
</dbReference>
<dbReference type="KEGG" id="rdp:RD2015_384"/>
<proteinExistence type="predicted"/>
<dbReference type="Pfam" id="PF23657">
    <property type="entry name" value="DUF7151"/>
    <property type="match status" value="3"/>
</dbReference>
<dbReference type="RefSeq" id="WP_058933447.1">
    <property type="nucleotide sequence ID" value="NZ_CP013729.1"/>
</dbReference>
<dbReference type="Proteomes" id="UP000060699">
    <property type="component" value="Chromosome"/>
</dbReference>
<dbReference type="Gene3D" id="2.130.10.10">
    <property type="entry name" value="YVTN repeat-like/Quinoprotein amine dehydrogenase"/>
    <property type="match status" value="2"/>
</dbReference>
<dbReference type="SUPFAM" id="SSF50939">
    <property type="entry name" value="Sialidases"/>
    <property type="match status" value="1"/>
</dbReference>
<feature type="domain" description="DUF7151" evidence="1">
    <location>
        <begin position="183"/>
        <end position="227"/>
    </location>
</feature>
<protein>
    <recommendedName>
        <fullName evidence="1">DUF7151 domain-containing protein</fullName>
    </recommendedName>
</protein>
<evidence type="ECO:0000259" key="1">
    <source>
        <dbReference type="Pfam" id="PF23657"/>
    </source>
</evidence>
<accession>A0A0U3LJ37</accession>
<feature type="domain" description="DUF7151" evidence="1">
    <location>
        <begin position="47"/>
        <end position="90"/>
    </location>
</feature>
<dbReference type="EMBL" id="CP013729">
    <property type="protein sequence ID" value="ALV04887.1"/>
    <property type="molecule type" value="Genomic_DNA"/>
</dbReference>
<dbReference type="STRING" id="76731.RD2015_384"/>
<reference evidence="2 3" key="1">
    <citation type="submission" date="2015-12" db="EMBL/GenBank/DDBJ databases">
        <title>Complete genome of Roseateles depolymerans KCTC 42856.</title>
        <authorList>
            <person name="Kim K.M."/>
        </authorList>
    </citation>
    <scope>NUCLEOTIDE SEQUENCE [LARGE SCALE GENOMIC DNA]</scope>
    <source>
        <strain evidence="2 3">KCTC 42856</strain>
    </source>
</reference>
<evidence type="ECO:0000313" key="3">
    <source>
        <dbReference type="Proteomes" id="UP000060699"/>
    </source>
</evidence>
<dbReference type="PATRIC" id="fig|76731.3.peg.394"/>
<name>A0A0U3LJ37_9BURK</name>
<dbReference type="OrthoDB" id="8832761at2"/>
<dbReference type="CDD" id="cd15482">
    <property type="entry name" value="Sialidase_non-viral"/>
    <property type="match status" value="1"/>
</dbReference>